<proteinExistence type="predicted"/>
<dbReference type="GeneID" id="20652677"/>
<feature type="non-terminal residue" evidence="2">
    <location>
        <position position="1"/>
    </location>
</feature>
<protein>
    <submittedName>
        <fullName evidence="2">Uncharacterized protein</fullName>
    </submittedName>
</protein>
<keyword evidence="1" id="KW-0472">Membrane</keyword>
<keyword evidence="1" id="KW-1133">Transmembrane helix</keyword>
<feature type="transmembrane region" description="Helical" evidence="1">
    <location>
        <begin position="100"/>
        <end position="122"/>
    </location>
</feature>
<feature type="transmembrane region" description="Helical" evidence="1">
    <location>
        <begin position="7"/>
        <end position="24"/>
    </location>
</feature>
<dbReference type="Proteomes" id="UP000002640">
    <property type="component" value="Unassembled WGS sequence"/>
</dbReference>
<reference evidence="2 3" key="1">
    <citation type="journal article" date="2006" name="Science">
        <title>Phytophthora genome sequences uncover evolutionary origins and mechanisms of pathogenesis.</title>
        <authorList>
            <person name="Tyler B.M."/>
            <person name="Tripathy S."/>
            <person name="Zhang X."/>
            <person name="Dehal P."/>
            <person name="Jiang R.H."/>
            <person name="Aerts A."/>
            <person name="Arredondo F.D."/>
            <person name="Baxter L."/>
            <person name="Bensasson D."/>
            <person name="Beynon J.L."/>
            <person name="Chapman J."/>
            <person name="Damasceno C.M."/>
            <person name="Dorrance A.E."/>
            <person name="Dou D."/>
            <person name="Dickerman A.W."/>
            <person name="Dubchak I.L."/>
            <person name="Garbelotto M."/>
            <person name="Gijzen M."/>
            <person name="Gordon S.G."/>
            <person name="Govers F."/>
            <person name="Grunwald N.J."/>
            <person name="Huang W."/>
            <person name="Ivors K.L."/>
            <person name="Jones R.W."/>
            <person name="Kamoun S."/>
            <person name="Krampis K."/>
            <person name="Lamour K.H."/>
            <person name="Lee M.K."/>
            <person name="McDonald W.H."/>
            <person name="Medina M."/>
            <person name="Meijer H.J."/>
            <person name="Nordberg E.K."/>
            <person name="Maclean D.J."/>
            <person name="Ospina-Giraldo M.D."/>
            <person name="Morris P.F."/>
            <person name="Phuntumart V."/>
            <person name="Putnam N.H."/>
            <person name="Rash S."/>
            <person name="Rose J.K."/>
            <person name="Sakihama Y."/>
            <person name="Salamov A.A."/>
            <person name="Savidor A."/>
            <person name="Scheuring C.F."/>
            <person name="Smith B.M."/>
            <person name="Sobral B.W."/>
            <person name="Terry A."/>
            <person name="Torto-Alalibo T.A."/>
            <person name="Win J."/>
            <person name="Xu Z."/>
            <person name="Zhang H."/>
            <person name="Grigoriev I.V."/>
            <person name="Rokhsar D.S."/>
            <person name="Boore J.L."/>
        </authorList>
    </citation>
    <scope>NUCLEOTIDE SEQUENCE [LARGE SCALE GENOMIC DNA]</scope>
    <source>
        <strain evidence="2 3">P6497</strain>
    </source>
</reference>
<dbReference type="InParanoid" id="G4ZKB4"/>
<feature type="transmembrane region" description="Helical" evidence="1">
    <location>
        <begin position="74"/>
        <end position="94"/>
    </location>
</feature>
<keyword evidence="3" id="KW-1185">Reference proteome</keyword>
<gene>
    <name evidence="2" type="ORF">PHYSODRAFT_441608</name>
</gene>
<evidence type="ECO:0000313" key="2">
    <source>
        <dbReference type="EMBL" id="EGZ15230.1"/>
    </source>
</evidence>
<name>G4ZKB4_PHYSP</name>
<sequence length="125" mass="13314">TSPKSVAAILLLTPMPCLIINLLLECIPLSDPATGLAGSGLYQLRMFFTGMISALMPSLIKLDCVPKSPVSSPFMLLLFAVSQAAIFLLTNALISLASGVFPVPLSLFTAIIPMAVAGRLMFYRR</sequence>
<dbReference type="RefSeq" id="XP_009528979.1">
    <property type="nucleotide sequence ID" value="XM_009530684.1"/>
</dbReference>
<organism evidence="2 3">
    <name type="scientific">Phytophthora sojae (strain P6497)</name>
    <name type="common">Soybean stem and root rot agent</name>
    <name type="synonym">Phytophthora megasperma f. sp. glycines</name>
    <dbReference type="NCBI Taxonomy" id="1094619"/>
    <lineage>
        <taxon>Eukaryota</taxon>
        <taxon>Sar</taxon>
        <taxon>Stramenopiles</taxon>
        <taxon>Oomycota</taxon>
        <taxon>Peronosporomycetes</taxon>
        <taxon>Peronosporales</taxon>
        <taxon>Peronosporaceae</taxon>
        <taxon>Phytophthora</taxon>
    </lineage>
</organism>
<dbReference type="AlphaFoldDB" id="G4ZKB4"/>
<feature type="non-terminal residue" evidence="2">
    <location>
        <position position="125"/>
    </location>
</feature>
<evidence type="ECO:0000256" key="1">
    <source>
        <dbReference type="SAM" id="Phobius"/>
    </source>
</evidence>
<dbReference type="KEGG" id="psoj:PHYSODRAFT_441608"/>
<feature type="transmembrane region" description="Helical" evidence="1">
    <location>
        <begin position="44"/>
        <end position="62"/>
    </location>
</feature>
<keyword evidence="1" id="KW-0812">Transmembrane</keyword>
<dbReference type="EMBL" id="JH159155">
    <property type="protein sequence ID" value="EGZ15230.1"/>
    <property type="molecule type" value="Genomic_DNA"/>
</dbReference>
<accession>G4ZKB4</accession>
<evidence type="ECO:0000313" key="3">
    <source>
        <dbReference type="Proteomes" id="UP000002640"/>
    </source>
</evidence>